<accession>S8DTF2</accession>
<evidence type="ECO:0000313" key="4">
    <source>
        <dbReference type="Proteomes" id="UP000015241"/>
    </source>
</evidence>
<feature type="compositionally biased region" description="Basic and acidic residues" evidence="1">
    <location>
        <begin position="169"/>
        <end position="189"/>
    </location>
</feature>
<feature type="compositionally biased region" description="Basic and acidic residues" evidence="1">
    <location>
        <begin position="82"/>
        <end position="92"/>
    </location>
</feature>
<feature type="compositionally biased region" description="Basic and acidic residues" evidence="1">
    <location>
        <begin position="235"/>
        <end position="262"/>
    </location>
</feature>
<reference evidence="3 4" key="1">
    <citation type="journal article" date="2012" name="Science">
        <title>The Paleozoic origin of enzymatic lignin decomposition reconstructed from 31 fungal genomes.</title>
        <authorList>
            <person name="Floudas D."/>
            <person name="Binder M."/>
            <person name="Riley R."/>
            <person name="Barry K."/>
            <person name="Blanchette R.A."/>
            <person name="Henrissat B."/>
            <person name="Martinez A.T."/>
            <person name="Otillar R."/>
            <person name="Spatafora J.W."/>
            <person name="Yadav J.S."/>
            <person name="Aerts A."/>
            <person name="Benoit I."/>
            <person name="Boyd A."/>
            <person name="Carlson A."/>
            <person name="Copeland A."/>
            <person name="Coutinho P.M."/>
            <person name="de Vries R.P."/>
            <person name="Ferreira P."/>
            <person name="Findley K."/>
            <person name="Foster B."/>
            <person name="Gaskell J."/>
            <person name="Glotzer D."/>
            <person name="Gorecki P."/>
            <person name="Heitman J."/>
            <person name="Hesse C."/>
            <person name="Hori C."/>
            <person name="Igarashi K."/>
            <person name="Jurgens J.A."/>
            <person name="Kallen N."/>
            <person name="Kersten P."/>
            <person name="Kohler A."/>
            <person name="Kuees U."/>
            <person name="Kumar T.K.A."/>
            <person name="Kuo A."/>
            <person name="LaButti K."/>
            <person name="Larrondo L.F."/>
            <person name="Lindquist E."/>
            <person name="Ling A."/>
            <person name="Lombard V."/>
            <person name="Lucas S."/>
            <person name="Lundell T."/>
            <person name="Martin R."/>
            <person name="McLaughlin D.J."/>
            <person name="Morgenstern I."/>
            <person name="Morin E."/>
            <person name="Murat C."/>
            <person name="Nagy L.G."/>
            <person name="Nolan M."/>
            <person name="Ohm R.A."/>
            <person name="Patyshakuliyeva A."/>
            <person name="Rokas A."/>
            <person name="Ruiz-Duenas F.J."/>
            <person name="Sabat G."/>
            <person name="Salamov A."/>
            <person name="Samejima M."/>
            <person name="Schmutz J."/>
            <person name="Slot J.C."/>
            <person name="St John F."/>
            <person name="Stenlid J."/>
            <person name="Sun H."/>
            <person name="Sun S."/>
            <person name="Syed K."/>
            <person name="Tsang A."/>
            <person name="Wiebenga A."/>
            <person name="Young D."/>
            <person name="Pisabarro A."/>
            <person name="Eastwood D.C."/>
            <person name="Martin F."/>
            <person name="Cullen D."/>
            <person name="Grigoriev I.V."/>
            <person name="Hibbett D.S."/>
        </authorList>
    </citation>
    <scope>NUCLEOTIDE SEQUENCE</scope>
    <source>
        <strain evidence="4">FP-58527</strain>
    </source>
</reference>
<proteinExistence type="predicted"/>
<gene>
    <name evidence="3" type="ORF">FOMPIDRAFT_100029</name>
</gene>
<evidence type="ECO:0000313" key="3">
    <source>
        <dbReference type="EMBL" id="EPS95877.1"/>
    </source>
</evidence>
<name>S8DTF2_FOMSC</name>
<protein>
    <submittedName>
        <fullName evidence="3">Uncharacterized protein</fullName>
    </submittedName>
</protein>
<dbReference type="AlphaFoldDB" id="S8DTF2"/>
<organism evidence="3 4">
    <name type="scientific">Fomitopsis schrenkii</name>
    <name type="common">Brown rot fungus</name>
    <dbReference type="NCBI Taxonomy" id="2126942"/>
    <lineage>
        <taxon>Eukaryota</taxon>
        <taxon>Fungi</taxon>
        <taxon>Dikarya</taxon>
        <taxon>Basidiomycota</taxon>
        <taxon>Agaricomycotina</taxon>
        <taxon>Agaricomycetes</taxon>
        <taxon>Polyporales</taxon>
        <taxon>Fomitopsis</taxon>
    </lineage>
</organism>
<dbReference type="EMBL" id="KE504198">
    <property type="protein sequence ID" value="EPS95877.1"/>
    <property type="molecule type" value="Genomic_DNA"/>
</dbReference>
<evidence type="ECO:0000256" key="1">
    <source>
        <dbReference type="SAM" id="MobiDB-lite"/>
    </source>
</evidence>
<dbReference type="HOGENOM" id="CLU_1034524_0_0_1"/>
<feature type="signal peptide" evidence="2">
    <location>
        <begin position="1"/>
        <end position="22"/>
    </location>
</feature>
<feature type="compositionally biased region" description="Basic and acidic residues" evidence="1">
    <location>
        <begin position="201"/>
        <end position="217"/>
    </location>
</feature>
<keyword evidence="2" id="KW-0732">Signal</keyword>
<feature type="compositionally biased region" description="Basic and acidic residues" evidence="1">
    <location>
        <begin position="110"/>
        <end position="130"/>
    </location>
</feature>
<sequence length="262" mass="29856">MRLTTTFSLLLASLAVAPSVLSYPLADDFSTELEARGVDYDSDLLARGVEYGDELYKRSSESEDVTLLARALAEAIIARADPPDYSRHDSNNGKKPKYTPKDPNAPPKYRQKDPHKPHPEQQPKKKEGGSGRRSLIWDDDALEARADRRTTRGTTPTTGRSQNPPPKYRQKDPHKTHPEQQPKKKEGGSGRRSVMWDVEDLEVRADPPDYSRHDANNGKKPKYTQKDPNPPPKYRQKDPHKTHPEQQPKKKEGRSDEWWATY</sequence>
<dbReference type="Proteomes" id="UP000015241">
    <property type="component" value="Unassembled WGS sequence"/>
</dbReference>
<feature type="chain" id="PRO_5004562617" evidence="2">
    <location>
        <begin position="23"/>
        <end position="262"/>
    </location>
</feature>
<feature type="region of interest" description="Disordered" evidence="1">
    <location>
        <begin position="82"/>
        <end position="262"/>
    </location>
</feature>
<evidence type="ECO:0000256" key="2">
    <source>
        <dbReference type="SAM" id="SignalP"/>
    </source>
</evidence>
<keyword evidence="4" id="KW-1185">Reference proteome</keyword>
<dbReference type="InParanoid" id="S8DTF2"/>
<dbReference type="OrthoDB" id="2799345at2759"/>